<evidence type="ECO:0000256" key="1">
    <source>
        <dbReference type="SAM" id="Coils"/>
    </source>
</evidence>
<dbReference type="Proteomes" id="UP000439113">
    <property type="component" value="Unassembled WGS sequence"/>
</dbReference>
<reference evidence="4 5" key="1">
    <citation type="submission" date="2019-11" db="EMBL/GenBank/DDBJ databases">
        <title>Whole-genome sequence of a Rhodoblastus acidophilus DSM 142.</title>
        <authorList>
            <person name="Kyndt J.A."/>
            <person name="Meyer T.E."/>
        </authorList>
    </citation>
    <scope>NUCLEOTIDE SEQUENCE [LARGE SCALE GENOMIC DNA]</scope>
    <source>
        <strain evidence="4 5">DSM 142</strain>
    </source>
</reference>
<keyword evidence="1" id="KW-0175">Coiled coil</keyword>
<protein>
    <submittedName>
        <fullName evidence="4">Uncharacterized protein</fullName>
    </submittedName>
</protein>
<name>A0A6N8DKD3_RHOAC</name>
<keyword evidence="3" id="KW-1133">Transmembrane helix</keyword>
<evidence type="ECO:0000313" key="4">
    <source>
        <dbReference type="EMBL" id="MTV29975.1"/>
    </source>
</evidence>
<evidence type="ECO:0000256" key="2">
    <source>
        <dbReference type="SAM" id="MobiDB-lite"/>
    </source>
</evidence>
<comment type="caution">
    <text evidence="4">The sequence shown here is derived from an EMBL/GenBank/DDBJ whole genome shotgun (WGS) entry which is preliminary data.</text>
</comment>
<feature type="compositionally biased region" description="Low complexity" evidence="2">
    <location>
        <begin position="86"/>
        <end position="104"/>
    </location>
</feature>
<organism evidence="4 5">
    <name type="scientific">Rhodoblastus acidophilus</name>
    <name type="common">Rhodopseudomonas acidophila</name>
    <dbReference type="NCBI Taxonomy" id="1074"/>
    <lineage>
        <taxon>Bacteria</taxon>
        <taxon>Pseudomonadati</taxon>
        <taxon>Pseudomonadota</taxon>
        <taxon>Alphaproteobacteria</taxon>
        <taxon>Hyphomicrobiales</taxon>
        <taxon>Rhodoblastaceae</taxon>
        <taxon>Rhodoblastus</taxon>
    </lineage>
</organism>
<dbReference type="EMBL" id="WNKS01000002">
    <property type="protein sequence ID" value="MTV29975.1"/>
    <property type="molecule type" value="Genomic_DNA"/>
</dbReference>
<feature type="region of interest" description="Disordered" evidence="2">
    <location>
        <begin position="84"/>
        <end position="104"/>
    </location>
</feature>
<feature type="coiled-coil region" evidence="1">
    <location>
        <begin position="38"/>
        <end position="82"/>
    </location>
</feature>
<evidence type="ECO:0000256" key="3">
    <source>
        <dbReference type="SAM" id="Phobius"/>
    </source>
</evidence>
<evidence type="ECO:0000313" key="5">
    <source>
        <dbReference type="Proteomes" id="UP000439113"/>
    </source>
</evidence>
<dbReference type="RefSeq" id="WP_155444641.1">
    <property type="nucleotide sequence ID" value="NZ_JAOQNR010000002.1"/>
</dbReference>
<gene>
    <name evidence="4" type="ORF">GJ654_03090</name>
</gene>
<sequence length="104" mass="11623">MSGNMIAMLEMLFPFGLFMGFLIWQLVSIKRIIREDKAREAQAEAELAAREADDAKSISELRAEIKDQREELDRRFAELAEREARLASGAQAPEAAKAAAPTQD</sequence>
<keyword evidence="3" id="KW-0812">Transmembrane</keyword>
<dbReference type="AlphaFoldDB" id="A0A6N8DKD3"/>
<accession>A0A6N8DKD3</accession>
<keyword evidence="3" id="KW-0472">Membrane</keyword>
<feature type="transmembrane region" description="Helical" evidence="3">
    <location>
        <begin position="6"/>
        <end position="27"/>
    </location>
</feature>
<proteinExistence type="predicted"/>